<dbReference type="Pfam" id="PF19489">
    <property type="entry name" value="SLT_4"/>
    <property type="match status" value="1"/>
</dbReference>
<organism evidence="3 4">
    <name type="scientific">Dasania phycosphaerae</name>
    <dbReference type="NCBI Taxonomy" id="2950436"/>
    <lineage>
        <taxon>Bacteria</taxon>
        <taxon>Pseudomonadati</taxon>
        <taxon>Pseudomonadota</taxon>
        <taxon>Gammaproteobacteria</taxon>
        <taxon>Cellvibrionales</taxon>
        <taxon>Spongiibacteraceae</taxon>
        <taxon>Dasania</taxon>
    </lineage>
</organism>
<gene>
    <name evidence="3" type="ORF">O0V09_02900</name>
</gene>
<accession>A0A9J6RI74</accession>
<evidence type="ECO:0000313" key="4">
    <source>
        <dbReference type="Proteomes" id="UP001069090"/>
    </source>
</evidence>
<feature type="chain" id="PRO_5039914075" description="Transglycosylase SLT domain-containing protein" evidence="1">
    <location>
        <begin position="24"/>
        <end position="203"/>
    </location>
</feature>
<reference evidence="3 4" key="1">
    <citation type="submission" date="2022-12" db="EMBL/GenBank/DDBJ databases">
        <title>Dasania phycosphaerae sp. nov., isolated from particulate material of the south coast of Korea.</title>
        <authorList>
            <person name="Jiang Y."/>
        </authorList>
    </citation>
    <scope>NUCLEOTIDE SEQUENCE [LARGE SCALE GENOMIC DNA]</scope>
    <source>
        <strain evidence="3 4">GY-19</strain>
    </source>
</reference>
<dbReference type="Proteomes" id="UP001069090">
    <property type="component" value="Unassembled WGS sequence"/>
</dbReference>
<comment type="caution">
    <text evidence="3">The sequence shown here is derived from an EMBL/GenBank/DDBJ whole genome shotgun (WGS) entry which is preliminary data.</text>
</comment>
<dbReference type="InterPro" id="IPR023346">
    <property type="entry name" value="Lysozyme-like_dom_sf"/>
</dbReference>
<name>A0A9J6RI74_9GAMM</name>
<protein>
    <recommendedName>
        <fullName evidence="2">Transglycosylase SLT domain-containing protein</fullName>
    </recommendedName>
</protein>
<proteinExistence type="predicted"/>
<dbReference type="EMBL" id="JAPTGG010000002">
    <property type="protein sequence ID" value="MCZ0864132.1"/>
    <property type="molecule type" value="Genomic_DNA"/>
</dbReference>
<evidence type="ECO:0000259" key="2">
    <source>
        <dbReference type="Pfam" id="PF19489"/>
    </source>
</evidence>
<keyword evidence="1" id="KW-0732">Signal</keyword>
<dbReference type="InterPro" id="IPR045795">
    <property type="entry name" value="SLT_4"/>
</dbReference>
<dbReference type="PROSITE" id="PS51257">
    <property type="entry name" value="PROKAR_LIPOPROTEIN"/>
    <property type="match status" value="1"/>
</dbReference>
<dbReference type="RefSeq" id="WP_258330289.1">
    <property type="nucleotide sequence ID" value="NZ_JAPTGG010000002.1"/>
</dbReference>
<evidence type="ECO:0000313" key="3">
    <source>
        <dbReference type="EMBL" id="MCZ0864132.1"/>
    </source>
</evidence>
<sequence>MRARSTLLALLVMLLFISGCTTAPPKNLDNVCEIFREKDDWYEDAADARDNWGSSIGTMMAMMHQESRFRAKAQPPREWLLGIIPWFRSSSAYGYSQAKDGTWEEYQRGSGNYGADRDDFDDAIDFIGWYNSVSMQRCNIKRDDTYHLYLAYHEGQGGFNRRTFKNKGWLKVVAKKVSARASRYNSQLASCEESLKEPWWHIF</sequence>
<dbReference type="SUPFAM" id="SSF53955">
    <property type="entry name" value="Lysozyme-like"/>
    <property type="match status" value="1"/>
</dbReference>
<feature type="domain" description="Transglycosylase SLT" evidence="2">
    <location>
        <begin position="9"/>
        <end position="191"/>
    </location>
</feature>
<dbReference type="Gene3D" id="1.10.530.10">
    <property type="match status" value="1"/>
</dbReference>
<keyword evidence="4" id="KW-1185">Reference proteome</keyword>
<dbReference type="AlphaFoldDB" id="A0A9J6RI74"/>
<feature type="signal peptide" evidence="1">
    <location>
        <begin position="1"/>
        <end position="23"/>
    </location>
</feature>
<evidence type="ECO:0000256" key="1">
    <source>
        <dbReference type="SAM" id="SignalP"/>
    </source>
</evidence>